<name>A0A9D2LY10_9FIRM</name>
<dbReference type="SUPFAM" id="SSF46785">
    <property type="entry name" value="Winged helix' DNA-binding domain"/>
    <property type="match status" value="1"/>
</dbReference>
<dbReference type="Proteomes" id="UP000824214">
    <property type="component" value="Unassembled WGS sequence"/>
</dbReference>
<dbReference type="Gene3D" id="1.10.10.10">
    <property type="entry name" value="Winged helix-like DNA-binding domain superfamily/Winged helix DNA-binding domain"/>
    <property type="match status" value="1"/>
</dbReference>
<proteinExistence type="predicted"/>
<reference evidence="1" key="2">
    <citation type="submission" date="2021-04" db="EMBL/GenBank/DDBJ databases">
        <authorList>
            <person name="Gilroy R."/>
        </authorList>
    </citation>
    <scope>NUCLEOTIDE SEQUENCE</scope>
    <source>
        <strain evidence="1">ChiBcolR8-3208</strain>
    </source>
</reference>
<gene>
    <name evidence="1" type="ORF">H9942_05965</name>
</gene>
<comment type="caution">
    <text evidence="1">The sequence shown here is derived from an EMBL/GenBank/DDBJ whole genome shotgun (WGS) entry which is preliminary data.</text>
</comment>
<dbReference type="InterPro" id="IPR036390">
    <property type="entry name" value="WH_DNA-bd_sf"/>
</dbReference>
<evidence type="ECO:0000313" key="1">
    <source>
        <dbReference type="EMBL" id="HJB37597.1"/>
    </source>
</evidence>
<organism evidence="1 2">
    <name type="scientific">Candidatus Acutalibacter ornithocaccae</name>
    <dbReference type="NCBI Taxonomy" id="2838416"/>
    <lineage>
        <taxon>Bacteria</taxon>
        <taxon>Bacillati</taxon>
        <taxon>Bacillota</taxon>
        <taxon>Clostridia</taxon>
        <taxon>Eubacteriales</taxon>
        <taxon>Acutalibacteraceae</taxon>
        <taxon>Acutalibacter</taxon>
    </lineage>
</organism>
<dbReference type="Pfam" id="PF13730">
    <property type="entry name" value="HTH_36"/>
    <property type="match status" value="1"/>
</dbReference>
<reference evidence="1" key="1">
    <citation type="journal article" date="2021" name="PeerJ">
        <title>Extensive microbial diversity within the chicken gut microbiome revealed by metagenomics and culture.</title>
        <authorList>
            <person name="Gilroy R."/>
            <person name="Ravi A."/>
            <person name="Getino M."/>
            <person name="Pursley I."/>
            <person name="Horton D.L."/>
            <person name="Alikhan N.F."/>
            <person name="Baker D."/>
            <person name="Gharbi K."/>
            <person name="Hall N."/>
            <person name="Watson M."/>
            <person name="Adriaenssens E.M."/>
            <person name="Foster-Nyarko E."/>
            <person name="Jarju S."/>
            <person name="Secka A."/>
            <person name="Antonio M."/>
            <person name="Oren A."/>
            <person name="Chaudhuri R.R."/>
            <person name="La Ragione R."/>
            <person name="Hildebrand F."/>
            <person name="Pallen M.J."/>
        </authorList>
    </citation>
    <scope>NUCLEOTIDE SEQUENCE</scope>
    <source>
        <strain evidence="1">ChiBcolR8-3208</strain>
    </source>
</reference>
<sequence>MRKTCKRKPRRGGFFLLPNEIFTLGLSAGEIAVYAYLIFCEDRETNLCYPSFRKIGQCTGMSPNTVRKYITQLEDKRLIETLPTTVWTLDGTARNGTLLYTILPIHEAVNYCLERQLAGMPVRKPGRKRR</sequence>
<accession>A0A9D2LY10</accession>
<dbReference type="InterPro" id="IPR036388">
    <property type="entry name" value="WH-like_DNA-bd_sf"/>
</dbReference>
<dbReference type="AlphaFoldDB" id="A0A9D2LY10"/>
<evidence type="ECO:0000313" key="2">
    <source>
        <dbReference type="Proteomes" id="UP000824214"/>
    </source>
</evidence>
<protein>
    <submittedName>
        <fullName evidence="1">Helix-turn-helix domain-containing protein</fullName>
    </submittedName>
</protein>
<dbReference type="EMBL" id="DWXZ01000125">
    <property type="protein sequence ID" value="HJB37597.1"/>
    <property type="molecule type" value="Genomic_DNA"/>
</dbReference>